<evidence type="ECO:0000256" key="1">
    <source>
        <dbReference type="ARBA" id="ARBA00022884"/>
    </source>
</evidence>
<dbReference type="STRING" id="121845.A0A3Q0J1X5"/>
<dbReference type="CDD" id="cd12369">
    <property type="entry name" value="RRM4_RBM45"/>
    <property type="match status" value="1"/>
</dbReference>
<dbReference type="SUPFAM" id="SSF54928">
    <property type="entry name" value="RNA-binding domain, RBD"/>
    <property type="match status" value="1"/>
</dbReference>
<evidence type="ECO:0000259" key="3">
    <source>
        <dbReference type="PROSITE" id="PS50102"/>
    </source>
</evidence>
<dbReference type="RefSeq" id="XP_026682487.1">
    <property type="nucleotide sequence ID" value="XM_026826686.1"/>
</dbReference>
<keyword evidence="1 2" id="KW-0694">RNA-binding</keyword>
<dbReference type="InterPro" id="IPR034208">
    <property type="entry name" value="RBM45_RRM4"/>
</dbReference>
<dbReference type="PaxDb" id="121845-A0A3Q0J1X5"/>
<dbReference type="InterPro" id="IPR012677">
    <property type="entry name" value="Nucleotide-bd_a/b_plait_sf"/>
</dbReference>
<dbReference type="Pfam" id="PF00076">
    <property type="entry name" value="RRM_1"/>
    <property type="match status" value="1"/>
</dbReference>
<keyword evidence="4" id="KW-1185">Reference proteome</keyword>
<dbReference type="AlphaFoldDB" id="A0A3Q0J1X5"/>
<dbReference type="GO" id="GO:0003723">
    <property type="term" value="F:RNA binding"/>
    <property type="evidence" value="ECO:0007669"/>
    <property type="project" value="UniProtKB-UniRule"/>
</dbReference>
<sequence>MHAQIVRTAKRALSSKPLLSRSYGGQGFDASSVQVGPGDVINNYPNPEGFTKLMVTCCMSLTSDLLYGLFGIVPGLDVIHPIPDSRVGYRGGQKISVQYTSPQSAAYARDKFHGFAYPPGIPMVVVPDFSYGLPRNGASALGGNAALSVVDSKGALQSLTKALAQATSLLRSAGLSTDGLDLGVSDLNGSNAGDDSFCSVKLPSVKPLAPSNSEVAKRLFIVCQPGLPPLYSLKDVFGRFGSLIDVYILPGKNCGYASYADASSADQAIQTLHGAEMYGSRLKVMEADPPKGDRNRKRQRLDD</sequence>
<proteinExistence type="predicted"/>
<feature type="domain" description="RRM" evidence="3">
    <location>
        <begin position="217"/>
        <end position="289"/>
    </location>
</feature>
<dbReference type="GeneID" id="103513518"/>
<dbReference type="KEGG" id="dci:103513518"/>
<dbReference type="Gene3D" id="3.30.70.330">
    <property type="match status" value="1"/>
</dbReference>
<accession>A0A3Q0J1X5</accession>
<dbReference type="PROSITE" id="PS50102">
    <property type="entry name" value="RRM"/>
    <property type="match status" value="1"/>
</dbReference>
<organism evidence="4 5">
    <name type="scientific">Diaphorina citri</name>
    <name type="common">Asian citrus psyllid</name>
    <dbReference type="NCBI Taxonomy" id="121845"/>
    <lineage>
        <taxon>Eukaryota</taxon>
        <taxon>Metazoa</taxon>
        <taxon>Ecdysozoa</taxon>
        <taxon>Arthropoda</taxon>
        <taxon>Hexapoda</taxon>
        <taxon>Insecta</taxon>
        <taxon>Pterygota</taxon>
        <taxon>Neoptera</taxon>
        <taxon>Paraneoptera</taxon>
        <taxon>Hemiptera</taxon>
        <taxon>Sternorrhyncha</taxon>
        <taxon>Psylloidea</taxon>
        <taxon>Psyllidae</taxon>
        <taxon>Diaphorininae</taxon>
        <taxon>Diaphorina</taxon>
    </lineage>
</organism>
<dbReference type="Proteomes" id="UP000079169">
    <property type="component" value="Unplaced"/>
</dbReference>
<evidence type="ECO:0000313" key="4">
    <source>
        <dbReference type="Proteomes" id="UP000079169"/>
    </source>
</evidence>
<evidence type="ECO:0000313" key="5">
    <source>
        <dbReference type="RefSeq" id="XP_026682487.1"/>
    </source>
</evidence>
<gene>
    <name evidence="5" type="primary">LOC103513518</name>
</gene>
<protein>
    <submittedName>
        <fullName evidence="5">RNA-binding protein 45-like</fullName>
    </submittedName>
</protein>
<reference evidence="5" key="1">
    <citation type="submission" date="2025-08" db="UniProtKB">
        <authorList>
            <consortium name="RefSeq"/>
        </authorList>
    </citation>
    <scope>IDENTIFICATION</scope>
</reference>
<evidence type="ECO:0000256" key="2">
    <source>
        <dbReference type="PROSITE-ProRule" id="PRU00176"/>
    </source>
</evidence>
<dbReference type="InterPro" id="IPR000504">
    <property type="entry name" value="RRM_dom"/>
</dbReference>
<dbReference type="InterPro" id="IPR035979">
    <property type="entry name" value="RBD_domain_sf"/>
</dbReference>
<name>A0A3Q0J1X5_DIACI</name>
<dbReference type="SMART" id="SM00360">
    <property type="entry name" value="RRM"/>
    <property type="match status" value="1"/>
</dbReference>